<reference evidence="2" key="1">
    <citation type="journal article" date="2016" name="Sci. Rep.">
        <title>Genome analysis of the kiwifruit canker pathogen Pseudomonas syringae pv. actinidiae biovar 5.</title>
        <authorList>
            <person name="Fujikawa T."/>
            <person name="Sawada H."/>
        </authorList>
    </citation>
    <scope>NUCLEOTIDE SEQUENCE [LARGE SCALE GENOMIC DNA]</scope>
    <source>
        <strain evidence="2">MAFF 212061</strain>
    </source>
</reference>
<evidence type="ECO:0000313" key="2">
    <source>
        <dbReference type="Proteomes" id="UP000217163"/>
    </source>
</evidence>
<dbReference type="EMBL" id="NKQU01000055">
    <property type="protein sequence ID" value="OZI87382.1"/>
    <property type="molecule type" value="Genomic_DNA"/>
</dbReference>
<name>A0A261WN36_9PSED</name>
<sequence length="60" mass="6655">MVCLLVLVVRESVSILHSGSGQEAFKSRLFAAGRDQDFRLIRTLLKHLRGRCDGQTQGAI</sequence>
<evidence type="ECO:0000313" key="1">
    <source>
        <dbReference type="EMBL" id="OZI87382.1"/>
    </source>
</evidence>
<dbReference type="AlphaFoldDB" id="A0A261WN36"/>
<organism evidence="1 2">
    <name type="scientific">Pseudomonas avellanae</name>
    <dbReference type="NCBI Taxonomy" id="46257"/>
    <lineage>
        <taxon>Bacteria</taxon>
        <taxon>Pseudomonadati</taxon>
        <taxon>Pseudomonadota</taxon>
        <taxon>Gammaproteobacteria</taxon>
        <taxon>Pseudomonadales</taxon>
        <taxon>Pseudomonadaceae</taxon>
        <taxon>Pseudomonas</taxon>
    </lineage>
</organism>
<accession>A0A261WN36</accession>
<protein>
    <submittedName>
        <fullName evidence="1">Uncharacterized protein</fullName>
    </submittedName>
</protein>
<proteinExistence type="predicted"/>
<gene>
    <name evidence="1" type="ORF">CFN58_04090</name>
</gene>
<dbReference type="Proteomes" id="UP000217163">
    <property type="component" value="Unassembled WGS sequence"/>
</dbReference>
<comment type="caution">
    <text evidence="1">The sequence shown here is derived from an EMBL/GenBank/DDBJ whole genome shotgun (WGS) entry which is preliminary data.</text>
</comment>